<feature type="binding site" evidence="2">
    <location>
        <position position="17"/>
    </location>
    <ligand>
        <name>substrate</name>
    </ligand>
</feature>
<keyword evidence="5" id="KW-1185">Reference proteome</keyword>
<dbReference type="InterPro" id="IPR036424">
    <property type="entry name" value="UPP_synth-like_sf"/>
</dbReference>
<sequence length="238" mass="27331">MKPPGHIAIIMDGNGRWARSRSRPRTFGHDQGVKALERTARAAADLGVEYLTVFAFSTENWARPSSEVEFLFELLQETVNEELDKLQEEEDFIIKFIGRREELSRDLKQAIERIEEVSKDNDGLRLTVAFNYGGRKEIIDAAKNHMKNFDDIQKAAAALDENTFAESFYDPGMPDVDLLIRTGGEKRISNFLLWQLIYAELYFTPTLWPDFDSEDLEKAVADFNERSRRFGRVPDEGS</sequence>
<comment type="similarity">
    <text evidence="2">Belongs to the UPP synthase family.</text>
</comment>
<feature type="active site" evidence="2">
    <location>
        <position position="12"/>
    </location>
</feature>
<feature type="binding site" evidence="2">
    <location>
        <position position="29"/>
    </location>
    <ligand>
        <name>substrate</name>
    </ligand>
</feature>
<feature type="binding site" evidence="2">
    <location>
        <position position="181"/>
    </location>
    <ligand>
        <name>substrate</name>
    </ligand>
</feature>
<protein>
    <recommendedName>
        <fullName evidence="2">Isoprenyl transferase</fullName>
        <ecNumber evidence="2">2.5.1.-</ecNumber>
    </recommendedName>
</protein>
<dbReference type="FunFam" id="3.40.1180.10:FF:000001">
    <property type="entry name" value="(2E,6E)-farnesyl-diphosphate-specific ditrans,polycis-undecaprenyl-diphosphate synthase"/>
    <property type="match status" value="1"/>
</dbReference>
<dbReference type="CDD" id="cd00475">
    <property type="entry name" value="Cis_IPPS"/>
    <property type="match status" value="1"/>
</dbReference>
<evidence type="ECO:0000313" key="5">
    <source>
        <dbReference type="Proteomes" id="UP000199476"/>
    </source>
</evidence>
<accession>A0A1G9LGA9</accession>
<gene>
    <name evidence="4" type="ORF">SAMN04488692_10651</name>
</gene>
<dbReference type="EMBL" id="FNGO01000006">
    <property type="protein sequence ID" value="SDL60914.1"/>
    <property type="molecule type" value="Genomic_DNA"/>
</dbReference>
<feature type="binding site" evidence="2">
    <location>
        <position position="25"/>
    </location>
    <ligand>
        <name>substrate</name>
    </ligand>
</feature>
<evidence type="ECO:0000256" key="3">
    <source>
        <dbReference type="SAM" id="Coils"/>
    </source>
</evidence>
<keyword evidence="1 2" id="KW-0808">Transferase</keyword>
<dbReference type="PANTHER" id="PTHR10291">
    <property type="entry name" value="DEHYDRODOLICHYL DIPHOSPHATE SYNTHASE FAMILY MEMBER"/>
    <property type="match status" value="1"/>
</dbReference>
<feature type="binding site" evidence="2">
    <location>
        <begin position="13"/>
        <end position="16"/>
    </location>
    <ligand>
        <name>substrate</name>
    </ligand>
</feature>
<comment type="cofactor">
    <cofactor evidence="2">
        <name>Mg(2+)</name>
        <dbReference type="ChEBI" id="CHEBI:18420"/>
    </cofactor>
    <text evidence="2">Binds 2 magnesium ions per subunit.</text>
</comment>
<dbReference type="GO" id="GO:0005829">
    <property type="term" value="C:cytosol"/>
    <property type="evidence" value="ECO:0007669"/>
    <property type="project" value="TreeGrafter"/>
</dbReference>
<dbReference type="RefSeq" id="WP_089759118.1">
    <property type="nucleotide sequence ID" value="NZ_FNGO01000006.1"/>
</dbReference>
<dbReference type="EC" id="2.5.1.-" evidence="2"/>
<dbReference type="InterPro" id="IPR001441">
    <property type="entry name" value="UPP_synth-like"/>
</dbReference>
<dbReference type="STRING" id="321763.SAMN04488692_10651"/>
<dbReference type="GO" id="GO:0008834">
    <property type="term" value="F:ditrans,polycis-undecaprenyl-diphosphate synthase [(2E,6E)-farnesyl-diphosphate specific] activity"/>
    <property type="evidence" value="ECO:0007669"/>
    <property type="project" value="TreeGrafter"/>
</dbReference>
<proteinExistence type="inferred from homology"/>
<evidence type="ECO:0000313" key="4">
    <source>
        <dbReference type="EMBL" id="SDL60914.1"/>
    </source>
</evidence>
<dbReference type="PANTHER" id="PTHR10291:SF0">
    <property type="entry name" value="DEHYDRODOLICHYL DIPHOSPHATE SYNTHASE 2"/>
    <property type="match status" value="1"/>
</dbReference>
<name>A0A1G9LGA9_9FIRM</name>
<evidence type="ECO:0000256" key="2">
    <source>
        <dbReference type="HAMAP-Rule" id="MF_01139"/>
    </source>
</evidence>
<feature type="coiled-coil region" evidence="3">
    <location>
        <begin position="100"/>
        <end position="127"/>
    </location>
</feature>
<dbReference type="PROSITE" id="PS01066">
    <property type="entry name" value="UPP_SYNTHASE"/>
    <property type="match status" value="1"/>
</dbReference>
<dbReference type="NCBIfam" id="TIGR00055">
    <property type="entry name" value="uppS"/>
    <property type="match status" value="1"/>
</dbReference>
<organism evidence="4 5">
    <name type="scientific">Halarsenatibacter silvermanii</name>
    <dbReference type="NCBI Taxonomy" id="321763"/>
    <lineage>
        <taxon>Bacteria</taxon>
        <taxon>Bacillati</taxon>
        <taxon>Bacillota</taxon>
        <taxon>Clostridia</taxon>
        <taxon>Halanaerobiales</taxon>
        <taxon>Halarsenatibacteraceae</taxon>
        <taxon>Halarsenatibacter</taxon>
    </lineage>
</organism>
<feature type="binding site" evidence="2">
    <location>
        <position position="12"/>
    </location>
    <ligand>
        <name>Mg(2+)</name>
        <dbReference type="ChEBI" id="CHEBI:18420"/>
    </ligand>
</feature>
<keyword evidence="3" id="KW-0175">Coiled coil</keyword>
<keyword evidence="2" id="KW-0479">Metal-binding</keyword>
<comment type="function">
    <text evidence="2">Catalyzes the condensation of isopentenyl diphosphate (IPP) with allylic pyrophosphates generating different type of terpenoids.</text>
</comment>
<dbReference type="GO" id="GO:0000287">
    <property type="term" value="F:magnesium ion binding"/>
    <property type="evidence" value="ECO:0007669"/>
    <property type="project" value="UniProtKB-UniRule"/>
</dbReference>
<feature type="binding site" evidence="2">
    <location>
        <begin position="57"/>
        <end position="59"/>
    </location>
    <ligand>
        <name>substrate</name>
    </ligand>
</feature>
<dbReference type="Proteomes" id="UP000199476">
    <property type="component" value="Unassembled WGS sequence"/>
</dbReference>
<dbReference type="Pfam" id="PF01255">
    <property type="entry name" value="Prenyltransf"/>
    <property type="match status" value="1"/>
</dbReference>
<evidence type="ECO:0000256" key="1">
    <source>
        <dbReference type="ARBA" id="ARBA00022679"/>
    </source>
</evidence>
<dbReference type="GO" id="GO:0016094">
    <property type="term" value="P:polyprenol biosynthetic process"/>
    <property type="evidence" value="ECO:0007669"/>
    <property type="project" value="TreeGrafter"/>
</dbReference>
<dbReference type="HAMAP" id="MF_01139">
    <property type="entry name" value="ISPT"/>
    <property type="match status" value="1"/>
</dbReference>
<dbReference type="Gene3D" id="3.40.1180.10">
    <property type="entry name" value="Decaprenyl diphosphate synthase-like"/>
    <property type="match status" value="1"/>
</dbReference>
<feature type="binding site" evidence="2">
    <location>
        <position position="200"/>
    </location>
    <ligand>
        <name>Mg(2+)</name>
        <dbReference type="ChEBI" id="CHEBI:18420"/>
    </ligand>
</feature>
<feature type="binding site" evidence="2">
    <location>
        <begin position="187"/>
        <end position="189"/>
    </location>
    <ligand>
        <name>substrate</name>
    </ligand>
</feature>
<feature type="binding site" evidence="2">
    <location>
        <position position="61"/>
    </location>
    <ligand>
        <name>substrate</name>
    </ligand>
</feature>
<keyword evidence="2" id="KW-0460">Magnesium</keyword>
<dbReference type="SUPFAM" id="SSF64005">
    <property type="entry name" value="Undecaprenyl diphosphate synthase"/>
    <property type="match status" value="1"/>
</dbReference>
<dbReference type="InterPro" id="IPR018520">
    <property type="entry name" value="UPP_synth-like_CS"/>
</dbReference>
<feature type="active site" description="Proton acceptor" evidence="2">
    <location>
        <position position="60"/>
    </location>
</feature>
<comment type="subunit">
    <text evidence="2">Homodimer.</text>
</comment>
<dbReference type="AlphaFoldDB" id="A0A1G9LGA9"/>
<feature type="binding site" evidence="2">
    <location>
        <position position="63"/>
    </location>
    <ligand>
        <name>substrate</name>
    </ligand>
</feature>
<reference evidence="4 5" key="1">
    <citation type="submission" date="2016-10" db="EMBL/GenBank/DDBJ databases">
        <authorList>
            <person name="de Groot N.N."/>
        </authorList>
    </citation>
    <scope>NUCLEOTIDE SEQUENCE [LARGE SCALE GENOMIC DNA]</scope>
    <source>
        <strain evidence="4 5">SLAS-1</strain>
    </source>
</reference>
<dbReference type="OrthoDB" id="4191603at2"/>